<dbReference type="Proteomes" id="UP000435304">
    <property type="component" value="Unassembled WGS sequence"/>
</dbReference>
<dbReference type="PANTHER" id="PTHR30345">
    <property type="entry name" value="RIBOSE-5-PHOSPHATE ISOMERASE B"/>
    <property type="match status" value="1"/>
</dbReference>
<dbReference type="InterPro" id="IPR036569">
    <property type="entry name" value="RpiB_LacA_LacB_sf"/>
</dbReference>
<evidence type="ECO:0000256" key="4">
    <source>
        <dbReference type="ARBA" id="ARBA00011738"/>
    </source>
</evidence>
<evidence type="ECO:0000256" key="7">
    <source>
        <dbReference type="ARBA" id="ARBA00023235"/>
    </source>
</evidence>
<dbReference type="Pfam" id="PF02502">
    <property type="entry name" value="LacAB_rpiB"/>
    <property type="match status" value="1"/>
</dbReference>
<comment type="catalytic activity">
    <reaction evidence="1">
        <text>aldehydo-D-ribose 5-phosphate = D-ribulose 5-phosphate</text>
        <dbReference type="Rhea" id="RHEA:14657"/>
        <dbReference type="ChEBI" id="CHEBI:58121"/>
        <dbReference type="ChEBI" id="CHEBI:58273"/>
        <dbReference type="EC" id="5.3.1.6"/>
    </reaction>
</comment>
<evidence type="ECO:0000256" key="2">
    <source>
        <dbReference type="ARBA" id="ARBA00004988"/>
    </source>
</evidence>
<evidence type="ECO:0000313" key="10">
    <source>
        <dbReference type="EMBL" id="MVA77655.1"/>
    </source>
</evidence>
<dbReference type="GO" id="GO:0004751">
    <property type="term" value="F:ribose-5-phosphate isomerase activity"/>
    <property type="evidence" value="ECO:0007669"/>
    <property type="project" value="UniProtKB-EC"/>
</dbReference>
<dbReference type="Gene3D" id="3.40.1400.10">
    <property type="entry name" value="Sugar-phosphate isomerase, RpiB/LacA/LacB"/>
    <property type="match status" value="1"/>
</dbReference>
<evidence type="ECO:0000256" key="6">
    <source>
        <dbReference type="ARBA" id="ARBA00014007"/>
    </source>
</evidence>
<dbReference type="AlphaFoldDB" id="A0A6A9V224"/>
<evidence type="ECO:0000256" key="5">
    <source>
        <dbReference type="ARBA" id="ARBA00011959"/>
    </source>
</evidence>
<feature type="binding site" evidence="9">
    <location>
        <position position="134"/>
    </location>
    <ligand>
        <name>D-ribulose 5-phosphate</name>
        <dbReference type="ChEBI" id="CHEBI:58121"/>
    </ligand>
</feature>
<evidence type="ECO:0000256" key="3">
    <source>
        <dbReference type="ARBA" id="ARBA00008754"/>
    </source>
</evidence>
<name>A0A6A9V224_9ACTN</name>
<protein>
    <recommendedName>
        <fullName evidence="6">Ribose-5-phosphate isomerase B</fullName>
        <ecNumber evidence="5">5.3.1.6</ecNumber>
    </recommendedName>
    <alternativeName>
        <fullName evidence="8">Phosphoriboisomerase B</fullName>
    </alternativeName>
</protein>
<dbReference type="RefSeq" id="WP_156611895.1">
    <property type="nucleotide sequence ID" value="NZ_WPCU01000010.1"/>
</dbReference>
<dbReference type="GO" id="GO:0019316">
    <property type="term" value="P:D-allose catabolic process"/>
    <property type="evidence" value="ECO:0007669"/>
    <property type="project" value="TreeGrafter"/>
</dbReference>
<dbReference type="EMBL" id="WPCU01000010">
    <property type="protein sequence ID" value="MVA77655.1"/>
    <property type="molecule type" value="Genomic_DNA"/>
</dbReference>
<dbReference type="InterPro" id="IPR003500">
    <property type="entry name" value="RpiB_LacA_LacB"/>
</dbReference>
<feature type="binding site" evidence="9">
    <location>
        <begin position="67"/>
        <end position="71"/>
    </location>
    <ligand>
        <name>D-ribulose 5-phosphate</name>
        <dbReference type="ChEBI" id="CHEBI:58121"/>
    </ligand>
</feature>
<feature type="binding site" evidence="9">
    <location>
        <position position="100"/>
    </location>
    <ligand>
        <name>D-ribulose 5-phosphate</name>
        <dbReference type="ChEBI" id="CHEBI:58121"/>
    </ligand>
</feature>
<reference evidence="10 11" key="1">
    <citation type="submission" date="2019-12" db="EMBL/GenBank/DDBJ databases">
        <title>Auraticoccus cholistani sp. nov., an actinomycete isolated from soil of Cholistan desert.</title>
        <authorList>
            <person name="Cheema M.T."/>
        </authorList>
    </citation>
    <scope>NUCLEOTIDE SEQUENCE [LARGE SCALE GENOMIC DNA]</scope>
    <source>
        <strain evidence="10 11">F435</strain>
    </source>
</reference>
<feature type="binding site" evidence="9">
    <location>
        <begin position="8"/>
        <end position="9"/>
    </location>
    <ligand>
        <name>D-ribulose 5-phosphate</name>
        <dbReference type="ChEBI" id="CHEBI:58121"/>
    </ligand>
</feature>
<evidence type="ECO:0000256" key="9">
    <source>
        <dbReference type="PIRSR" id="PIRSR005384-2"/>
    </source>
</evidence>
<dbReference type="NCBIfam" id="TIGR00689">
    <property type="entry name" value="rpiB_lacA_lacB"/>
    <property type="match status" value="1"/>
</dbReference>
<comment type="pathway">
    <text evidence="2">Carbohydrate degradation; pentose phosphate pathway; D-ribose 5-phosphate from D-ribulose 5-phosphate (non-oxidative stage): step 1/1.</text>
</comment>
<dbReference type="SUPFAM" id="SSF89623">
    <property type="entry name" value="Ribose/Galactose isomerase RpiB/AlsB"/>
    <property type="match status" value="1"/>
</dbReference>
<keyword evidence="7 10" id="KW-0413">Isomerase</keyword>
<evidence type="ECO:0000256" key="8">
    <source>
        <dbReference type="ARBA" id="ARBA00032117"/>
    </source>
</evidence>
<evidence type="ECO:0000313" key="11">
    <source>
        <dbReference type="Proteomes" id="UP000435304"/>
    </source>
</evidence>
<accession>A0A6A9V224</accession>
<evidence type="ECO:0000256" key="1">
    <source>
        <dbReference type="ARBA" id="ARBA00001713"/>
    </source>
</evidence>
<gene>
    <name evidence="10" type="ORF">GC722_16770</name>
</gene>
<comment type="subunit">
    <text evidence="4">Homodimer.</text>
</comment>
<sequence length="155" mass="16453">MRVHIATDHAAFDVKQDLLARLAGAGYEVVDHGAAELDPADDYPEFIIPCAEAVVADAGSLGIVLGGSGNGEQIAANKVTGVRAALAWNPELARLARQHNNANVVSVGGRMHTPEETWEIVRTFLDTAFPGEERHARRIAMIDAYEASGKIAPSA</sequence>
<dbReference type="GO" id="GO:0009052">
    <property type="term" value="P:pentose-phosphate shunt, non-oxidative branch"/>
    <property type="evidence" value="ECO:0007669"/>
    <property type="project" value="TreeGrafter"/>
</dbReference>
<feature type="binding site" evidence="9">
    <location>
        <position position="110"/>
    </location>
    <ligand>
        <name>D-ribulose 5-phosphate</name>
        <dbReference type="ChEBI" id="CHEBI:58121"/>
    </ligand>
</feature>
<dbReference type="PANTHER" id="PTHR30345:SF0">
    <property type="entry name" value="DNA DAMAGE-REPAIR_TOLERATION PROTEIN DRT102"/>
    <property type="match status" value="1"/>
</dbReference>
<dbReference type="InterPro" id="IPR011860">
    <property type="entry name" value="Rib-5-P_Isoase_Actino"/>
</dbReference>
<comment type="similarity">
    <text evidence="3">Belongs to the LacAB/RpiB family.</text>
</comment>
<proteinExistence type="inferred from homology"/>
<dbReference type="NCBIfam" id="TIGR02133">
    <property type="entry name" value="RPI_actino"/>
    <property type="match status" value="1"/>
</dbReference>
<organism evidence="10 11">
    <name type="scientific">Auraticoccus cholistanensis</name>
    <dbReference type="NCBI Taxonomy" id="2656650"/>
    <lineage>
        <taxon>Bacteria</taxon>
        <taxon>Bacillati</taxon>
        <taxon>Actinomycetota</taxon>
        <taxon>Actinomycetes</taxon>
        <taxon>Propionibacteriales</taxon>
        <taxon>Propionibacteriaceae</taxon>
        <taxon>Auraticoccus</taxon>
    </lineage>
</organism>
<keyword evidence="11" id="KW-1185">Reference proteome</keyword>
<comment type="caution">
    <text evidence="10">The sequence shown here is derived from an EMBL/GenBank/DDBJ whole genome shotgun (WGS) entry which is preliminary data.</text>
</comment>
<dbReference type="EC" id="5.3.1.6" evidence="5"/>
<dbReference type="NCBIfam" id="NF004051">
    <property type="entry name" value="PRK05571.1"/>
    <property type="match status" value="1"/>
</dbReference>
<feature type="binding site" evidence="9">
    <location>
        <position position="138"/>
    </location>
    <ligand>
        <name>D-ribulose 5-phosphate</name>
        <dbReference type="ChEBI" id="CHEBI:58121"/>
    </ligand>
</feature>
<dbReference type="PIRSF" id="PIRSF005384">
    <property type="entry name" value="RpiB_LacA_B"/>
    <property type="match status" value="1"/>
</dbReference>